<protein>
    <submittedName>
        <fullName evidence="1">3720_t:CDS:1</fullName>
    </submittedName>
</protein>
<comment type="caution">
    <text evidence="1">The sequence shown here is derived from an EMBL/GenBank/DDBJ whole genome shotgun (WGS) entry which is preliminary data.</text>
</comment>
<accession>A0A9W4X123</accession>
<name>A0A9W4X123_9GLOM</name>
<reference evidence="1" key="1">
    <citation type="submission" date="2022-08" db="EMBL/GenBank/DDBJ databases">
        <authorList>
            <person name="Kallberg Y."/>
            <person name="Tangrot J."/>
            <person name="Rosling A."/>
        </authorList>
    </citation>
    <scope>NUCLEOTIDE SEQUENCE</scope>
    <source>
        <strain evidence="1">Wild A</strain>
    </source>
</reference>
<evidence type="ECO:0000313" key="2">
    <source>
        <dbReference type="Proteomes" id="UP001153678"/>
    </source>
</evidence>
<dbReference type="AlphaFoldDB" id="A0A9W4X123"/>
<gene>
    <name evidence="1" type="ORF">FWILDA_LOCUS19429</name>
</gene>
<keyword evidence="2" id="KW-1185">Reference proteome</keyword>
<sequence>EKTWKRRDMSAKLEAQWIGPYYIHDIIGFNNYKLRSIERRIVKGTIHRDCLKLYNEQEMEPMIIIT</sequence>
<dbReference type="EMBL" id="CAMKVN010023479">
    <property type="protein sequence ID" value="CAI2200153.1"/>
    <property type="molecule type" value="Genomic_DNA"/>
</dbReference>
<dbReference type="Proteomes" id="UP001153678">
    <property type="component" value="Unassembled WGS sequence"/>
</dbReference>
<evidence type="ECO:0000313" key="1">
    <source>
        <dbReference type="EMBL" id="CAI2200153.1"/>
    </source>
</evidence>
<dbReference type="OrthoDB" id="3341476at2759"/>
<proteinExistence type="predicted"/>
<organism evidence="1 2">
    <name type="scientific">Funneliformis geosporum</name>
    <dbReference type="NCBI Taxonomy" id="1117311"/>
    <lineage>
        <taxon>Eukaryota</taxon>
        <taxon>Fungi</taxon>
        <taxon>Fungi incertae sedis</taxon>
        <taxon>Mucoromycota</taxon>
        <taxon>Glomeromycotina</taxon>
        <taxon>Glomeromycetes</taxon>
        <taxon>Glomerales</taxon>
        <taxon>Glomeraceae</taxon>
        <taxon>Funneliformis</taxon>
    </lineage>
</organism>
<feature type="non-terminal residue" evidence="1">
    <location>
        <position position="1"/>
    </location>
</feature>